<comment type="caution">
    <text evidence="1">The sequence shown here is derived from an EMBL/GenBank/DDBJ whole genome shotgun (WGS) entry which is preliminary data.</text>
</comment>
<name>A0A2N9XXW9_9NEIS</name>
<organism evidence="1 2">
    <name type="scientific">Snodgrassella alvi</name>
    <dbReference type="NCBI Taxonomy" id="1196083"/>
    <lineage>
        <taxon>Bacteria</taxon>
        <taxon>Pseudomonadati</taxon>
        <taxon>Pseudomonadota</taxon>
        <taxon>Betaproteobacteria</taxon>
        <taxon>Neisseriales</taxon>
        <taxon>Neisseriaceae</taxon>
        <taxon>Snodgrassella</taxon>
    </lineage>
</organism>
<accession>A0A2N9XXW9</accession>
<dbReference type="EMBL" id="MEIS01000107">
    <property type="protein sequence ID" value="PIT55005.1"/>
    <property type="molecule type" value="Genomic_DNA"/>
</dbReference>
<evidence type="ECO:0000313" key="1">
    <source>
        <dbReference type="EMBL" id="PIT55005.1"/>
    </source>
</evidence>
<protein>
    <submittedName>
        <fullName evidence="1">Uncharacterized protein</fullName>
    </submittedName>
</protein>
<sequence length="126" mass="14901">MKNNYSFKQLINKEIISEFEKNDIFLSMLNIIHTGNLLLYTTSFSDLIPFFTKEKYYIAHKLVSYKGKKIIIKGEMFKVSKSELINFIQKSINIGDMREFLISPISINSKKEVLYLTEDSYYLYEI</sequence>
<evidence type="ECO:0000313" key="2">
    <source>
        <dbReference type="Proteomes" id="UP000229434"/>
    </source>
</evidence>
<reference evidence="1 2" key="1">
    <citation type="journal article" date="2017" name="MBio">
        <title>Type VI secretion-mediated competition in the bee gut microbiome.</title>
        <authorList>
            <person name="Steele M.I."/>
            <person name="Kwong W.K."/>
            <person name="Powell J.E."/>
            <person name="Whiteley M."/>
            <person name="Moran N.A."/>
        </authorList>
    </citation>
    <scope>NUCLEOTIDE SEQUENCE [LARGE SCALE GENOMIC DNA]</scope>
    <source>
        <strain evidence="1 2">Nev3CBA3</strain>
    </source>
</reference>
<gene>
    <name evidence="1" type="ORF">BHC49_07250</name>
</gene>
<dbReference type="AlphaFoldDB" id="A0A2N9XXW9"/>
<proteinExistence type="predicted"/>
<dbReference type="Proteomes" id="UP000229434">
    <property type="component" value="Unassembled WGS sequence"/>
</dbReference>
<dbReference type="RefSeq" id="WP_100136427.1">
    <property type="nucleotide sequence ID" value="NZ_MEIS01000107.1"/>
</dbReference>